<dbReference type="PROSITE" id="PS50088">
    <property type="entry name" value="ANK_REPEAT"/>
    <property type="match status" value="3"/>
</dbReference>
<gene>
    <name evidence="4" type="ORF">LMH87_001710</name>
</gene>
<comment type="caution">
    <text evidence="4">The sequence shown here is derived from an EMBL/GenBank/DDBJ whole genome shotgun (WGS) entry which is preliminary data.</text>
</comment>
<dbReference type="PROSITE" id="PS50297">
    <property type="entry name" value="ANK_REP_REGION"/>
    <property type="match status" value="3"/>
</dbReference>
<dbReference type="AlphaFoldDB" id="A0A9W8Q857"/>
<dbReference type="EMBL" id="JAJHUN010000010">
    <property type="protein sequence ID" value="KAJ4147166.1"/>
    <property type="molecule type" value="Genomic_DNA"/>
</dbReference>
<dbReference type="InterPro" id="IPR036770">
    <property type="entry name" value="Ankyrin_rpt-contain_sf"/>
</dbReference>
<feature type="repeat" description="ANK" evidence="3">
    <location>
        <begin position="134"/>
        <end position="166"/>
    </location>
</feature>
<dbReference type="Pfam" id="PF13637">
    <property type="entry name" value="Ank_4"/>
    <property type="match status" value="1"/>
</dbReference>
<keyword evidence="2 3" id="KW-0040">ANK repeat</keyword>
<accession>A0A9W8Q857</accession>
<keyword evidence="1" id="KW-0677">Repeat</keyword>
<name>A0A9W8Q857_AKAMU</name>
<dbReference type="InterPro" id="IPR002110">
    <property type="entry name" value="Ankyrin_rpt"/>
</dbReference>
<dbReference type="RefSeq" id="XP_056050107.1">
    <property type="nucleotide sequence ID" value="XM_056193028.1"/>
</dbReference>
<dbReference type="PANTHER" id="PTHR24171">
    <property type="entry name" value="ANKYRIN REPEAT DOMAIN-CONTAINING PROTEIN 39-RELATED"/>
    <property type="match status" value="1"/>
</dbReference>
<keyword evidence="5" id="KW-1185">Reference proteome</keyword>
<dbReference type="KEGG" id="amus:LMH87_001710"/>
<evidence type="ECO:0000313" key="4">
    <source>
        <dbReference type="EMBL" id="KAJ4147166.1"/>
    </source>
</evidence>
<reference evidence="4" key="1">
    <citation type="journal article" date="2023" name="Access Microbiol">
        <title>De-novo genome assembly for Akanthomyces muscarius, a biocontrol agent of insect agricultural pests.</title>
        <authorList>
            <person name="Erdos Z."/>
            <person name="Studholme D.J."/>
            <person name="Raymond B."/>
            <person name="Sharma M."/>
        </authorList>
    </citation>
    <scope>NUCLEOTIDE SEQUENCE</scope>
    <source>
        <strain evidence="4">Ve6</strain>
    </source>
</reference>
<dbReference type="Gene3D" id="1.25.40.20">
    <property type="entry name" value="Ankyrin repeat-containing domain"/>
    <property type="match status" value="3"/>
</dbReference>
<evidence type="ECO:0000256" key="3">
    <source>
        <dbReference type="PROSITE-ProRule" id="PRU00023"/>
    </source>
</evidence>
<feature type="repeat" description="ANK" evidence="3">
    <location>
        <begin position="1"/>
        <end position="31"/>
    </location>
</feature>
<sequence length="253" mass="27468">MTPLCTASYDHRVPVIRGLINSGADVNAVDDWGNTPLMCAVSTLSTDTWPLLYIDREGRYPCYPWRMTVIQLLIGCGANVGTQNALDINARNSCGQTAFYAVGLKIPRLACAGDGEVVQQLLQNGADTEAKDSHRRTTLHMSALNGKLDVVELLLTYKAEIEAVDEEGRTPLWVAAWSGTAGVVQLLLDHGANSEAMDTHSRTPLQVAVMKSHDDVDWILSWRGSSDAACVGLQRLFSEADDASAYPHQSLNP</sequence>
<dbReference type="Proteomes" id="UP001144673">
    <property type="component" value="Chromosome 3"/>
</dbReference>
<proteinExistence type="predicted"/>
<evidence type="ECO:0008006" key="6">
    <source>
        <dbReference type="Google" id="ProtNLM"/>
    </source>
</evidence>
<evidence type="ECO:0000313" key="5">
    <source>
        <dbReference type="Proteomes" id="UP001144673"/>
    </source>
</evidence>
<dbReference type="PRINTS" id="PR01415">
    <property type="entry name" value="ANKYRIN"/>
</dbReference>
<evidence type="ECO:0000256" key="2">
    <source>
        <dbReference type="ARBA" id="ARBA00023043"/>
    </source>
</evidence>
<protein>
    <recommendedName>
        <fullName evidence="6">Ankyrin repeat protein</fullName>
    </recommendedName>
</protein>
<organism evidence="4 5">
    <name type="scientific">Akanthomyces muscarius</name>
    <name type="common">Entomopathogenic fungus</name>
    <name type="synonym">Lecanicillium muscarium</name>
    <dbReference type="NCBI Taxonomy" id="2231603"/>
    <lineage>
        <taxon>Eukaryota</taxon>
        <taxon>Fungi</taxon>
        <taxon>Dikarya</taxon>
        <taxon>Ascomycota</taxon>
        <taxon>Pezizomycotina</taxon>
        <taxon>Sordariomycetes</taxon>
        <taxon>Hypocreomycetidae</taxon>
        <taxon>Hypocreales</taxon>
        <taxon>Cordycipitaceae</taxon>
        <taxon>Akanthomyces</taxon>
    </lineage>
</organism>
<evidence type="ECO:0000256" key="1">
    <source>
        <dbReference type="ARBA" id="ARBA00022737"/>
    </source>
</evidence>
<dbReference type="GeneID" id="80888869"/>
<dbReference type="Pfam" id="PF12796">
    <property type="entry name" value="Ank_2"/>
    <property type="match status" value="1"/>
</dbReference>
<dbReference type="SUPFAM" id="SSF48403">
    <property type="entry name" value="Ankyrin repeat"/>
    <property type="match status" value="1"/>
</dbReference>
<feature type="repeat" description="ANK" evidence="3">
    <location>
        <begin position="167"/>
        <end position="199"/>
    </location>
</feature>
<dbReference type="SMART" id="SM00248">
    <property type="entry name" value="ANK"/>
    <property type="match status" value="5"/>
</dbReference>